<proteinExistence type="predicted"/>
<dbReference type="GO" id="GO:0005509">
    <property type="term" value="F:calcium ion binding"/>
    <property type="evidence" value="ECO:0007669"/>
    <property type="project" value="InterPro"/>
</dbReference>
<evidence type="ECO:0000256" key="1">
    <source>
        <dbReference type="ARBA" id="ARBA00004613"/>
    </source>
</evidence>
<feature type="compositionally biased region" description="Low complexity" evidence="3">
    <location>
        <begin position="1830"/>
        <end position="1849"/>
    </location>
</feature>
<evidence type="ECO:0000313" key="5">
    <source>
        <dbReference type="Proteomes" id="UP000705379"/>
    </source>
</evidence>
<feature type="compositionally biased region" description="Acidic residues" evidence="3">
    <location>
        <begin position="897"/>
        <end position="909"/>
    </location>
</feature>
<comment type="subcellular location">
    <subcellularLocation>
        <location evidence="1">Secreted</location>
    </subcellularLocation>
</comment>
<sequence>MGGSVGQSISYFFTGKYVGNNGNNTINAFGFGGNIYAKGGNDTIRVGSISATVHTGTGNDKVYGAAGRLNVRDETGNLHVYGGAGYVDISKSGSGNLTFGGAAGATNIRHNGWSGNISFNGASFYNKISRTGYSGSTSFKGAGVGNNIQHKTQYGNLTFQGAGARNFIKRDWNRDYDASSGNVTFVGGGASNKVENWVKSGNISFSGAGLSNYIKRQGGQGGASSGNVSFAGAGASNQIHHITQTGNTSFSGAGASNFVKRDWQGSYNSSRGNVTFKGAGFSNRIESWVKHGNVSFTGGGAYNKITREGRAPVAATIQLSSFLVNLYRLFGIPLPAAAQPAQQGQNDSSGDVIFRGAGAANQISHGTYTGKTDFAGAGAANIIKRYGAIGSRGDVLFKGVGAANVIKHTTSHGNTVFEGGGGANVITRSGSTGNVTFQGAGAANVITHTTTSGNTDFAGAGAANVITRSGHSGDVTFRGAGAANVITHTTVHGDMLFQGAGGANVITRKGQNGNVTFQGAGVANVITHLTDTGDTLFQGAGAGNVVTRIGKQGDVTFDGAGLGNVITQTTTQGDLDVFALGGQNVVTKTGNGHANLELGGGGNTATILGGGSVDAVMVGGLNVLTTDVDGKTTATMAGIGNFATVTGGQADITALGGANIINTGSHDDRIRSYGVGNVIKSAGGNNDIKVYGAYSVVMDGGAASHGAGEVSSSGESVTAEAETGFAKTSPFAGFAEDLESFVDDGVDLFVGDDSGQGMIALDAVLSPLGLDIGTAESGSDSGAGLPDQDLAELEANGIDLDERLAAQGRSRADLESGSDVEDLMVSDDAPDAGSVLEGAQQDHSAEYDDIRLQAEALGQVPDQATLLAGHEETLAKGNASSDDFRDQQVQAAQNDDTANDVDPEDVDETSDFGWDTFGAGFGGQGDSGLENYDNTVVALGLGNLIDTSDTGDFVFALAAANIIYTRGGDDGVFALAIANVISAGDGNDWAAMLGGFNYFDGGAGNDIAVQVGAANVANMGAGDRELAIQLGLGNAAIKNETGDMLAIQGGLANVVYHGGEKVDDQSNRLAAVMVGGLNVAHKQGDGLAVGVLLGYVNTFSHKGDGDFVAVLGGRLNVATKVGDGTAVMVMLGQLNVATQVGTGFSTFVMGGQLNVATKVGGGTSVFAMLGNLNVATVVGDGALYGAFLGRLNVVTKVGGGRVGVGMFGQGNVLTVVNEAKTSDLFGVLAGKANVITKVGDGGAYVISAGSLGNVLTQVGTGNLVSILLGKANVTTKVGDAGDNGSGFAVMISAGTANVSTHVGDGFTFMGGLGRANITTKVGDGPMAVLLVGQGNVTVHVGKGMLVGLMAGYTSSSTSPTAKYTYTDKVADFVANAPDKLFKDLSLSSLPDKENYTGHKKYLAPFLGFGLDAHPFNFGGSDSSSTDNSDVGSDEGGASVASDIAAAASAISGGGWKQKLMDAAVSTSANITVKVGDGDIGFLQVSKKQTKTGGATGADGDGSDPVLGGEAGQAIQDNNSSAYGFLQNFSFNNRLNVLVQVGNGKLFNAQVGDANFVVKVGNGKGDWDLDWDNFNFASGDLNINVEVNMDSVFAGGFIYGIGSSVKDPDVDYSTRSMQVMMGNYNAALKVGDGMSVRAMFGTGNVAVKAGHGNDLSVLWGDNNLALRIGSADPQLGTHSEDWGWFDGARILAGTYNAAIDIGNSNDVFLVHAKAKSADAGDDPLDISLNVFEQSLGYLSLAGDMSWLSGKGLPIPNFKQFASLATIGTSLPGFSSTDSGGSYSNNHGKRHGNSQTSTGLKKVGNLFLDIRDGFKSFGRWTGVTNSKDNNSSDDTGSVASGSSSTSTQQDPSSDKTTMDFERKTLADQIAAGASESMDSGQEIWHHFKEMNGAVIEAFKDGGNLVNGGGGSDVIVTVGPGNMVFGDYATSLVDLSLAAFMPAMGQAISLNEFGGFLASNLNRDKSIQSGVGKAFDGMNGMISYLQTFGDIGGTVPYESFGTIFGISYDENGIPTEDFDLNQFKSYLVRIFWAEATLPSSILGNPLVGISGAVGGFDGLLDQSMSYLNILDHDNSVVDQYGTNTDAVSGAPAGWFAPVNGYPVIPAVPNPRSLIELITNFAEVAAVGNGGAADNLKEFMLNMKPAQGDGDIMVALGLANLQFGGHGDDIIASIGEVGKLMGGDGNDILFSAGAYSYLAGNLGNDTMLALGQYNVIHDTDGDNSVVAFGEKNDIRLGRGNDFLVVYGDKTKARMGSGFNFGIVIGNKNSIYLGGENIVFGIGGENNYYVLGGSNAKSLIYNLGASTVTFSPGAKGYAEVDGGEIFGNDEADFIAFGRASQGGNLYGDDRLDAVGLDNRSADTIVMRGLNTVAWGGHGGSKDQDHFIIGYGLKNGRIQEAGGSKLGFGDETEDKIVLGERVGMADYSESILDAPIRFEKVGNDLRIYMPDHALFEDAPDPLGGDRLNSVTIEDYFAYGGAQAAQIVLSVWDANFSNTVLSEWLAEYDAEEAAAVTKRNEGNESAEAIHTFSTHSFSNFSYLTKDGVEALIKAYNNSSATTEDGKWAEAWSSTWADVVKYGEDLSDFKLAQNKGLMLVGDATDNVLDGTVEGDTLEGLSGNDVLNGDLGDDTLLGGAGDDALNGGDGVDTAHYGDIATAVVVDLAAGTATGGGGNDTLTSIENATGTLANDTLTGNAEANVLKGRRGDDLISGGGGDDELYGGAGNDTLSGGEGDDWLDGGTGTDVLEGGAGSDTYSISVGDQHTTISDSSTNTADEDAVFFADNSHDDLWFSRSGDNLLIELLGGANESVTIDSWYATGATDDTRIDLFSTSEHEIDQGSVQQLVDAMAVWDASNGSSGDRQDALANDEPLKTALTAWAAVA</sequence>
<dbReference type="PANTHER" id="PTHR38340:SF1">
    <property type="entry name" value="S-LAYER PROTEIN"/>
    <property type="match status" value="1"/>
</dbReference>
<dbReference type="Pfam" id="PF00353">
    <property type="entry name" value="HemolysinCabind"/>
    <property type="match status" value="5"/>
</dbReference>
<dbReference type="RefSeq" id="WP_213216140.1">
    <property type="nucleotide sequence ID" value="NZ_QTKU01000002.1"/>
</dbReference>
<accession>A0A944CEA9</accession>
<feature type="region of interest" description="Disordered" evidence="3">
    <location>
        <begin position="2707"/>
        <end position="2752"/>
    </location>
</feature>
<dbReference type="PANTHER" id="PTHR38340">
    <property type="entry name" value="S-LAYER PROTEIN"/>
    <property type="match status" value="1"/>
</dbReference>
<dbReference type="PRINTS" id="PR00313">
    <property type="entry name" value="CABNDNGRPT"/>
</dbReference>
<feature type="region of interest" description="Disordered" evidence="3">
    <location>
        <begin position="808"/>
        <end position="835"/>
    </location>
</feature>
<gene>
    <name evidence="4" type="ORF">DYI23_10460</name>
</gene>
<dbReference type="InterPro" id="IPR001343">
    <property type="entry name" value="Hemolysn_Ca-bd"/>
</dbReference>
<dbReference type="Gene3D" id="2.150.10.10">
    <property type="entry name" value="Serralysin-like metalloprotease, C-terminal"/>
    <property type="match status" value="2"/>
</dbReference>
<evidence type="ECO:0000313" key="4">
    <source>
        <dbReference type="EMBL" id="MBS8260641.1"/>
    </source>
</evidence>
<name>A0A944CEA9_9HYPH</name>
<dbReference type="Pfam" id="PF07634">
    <property type="entry name" value="RtxA"/>
    <property type="match status" value="14"/>
</dbReference>
<dbReference type="EMBL" id="QTKU01000002">
    <property type="protein sequence ID" value="MBS8260641.1"/>
    <property type="molecule type" value="Genomic_DNA"/>
</dbReference>
<feature type="region of interest" description="Disordered" evidence="3">
    <location>
        <begin position="1820"/>
        <end position="1855"/>
    </location>
</feature>
<dbReference type="InterPro" id="IPR011509">
    <property type="entry name" value="RtxA_toxin"/>
</dbReference>
<dbReference type="InterPro" id="IPR050557">
    <property type="entry name" value="RTX_toxin/Mannuronan_C5-epim"/>
</dbReference>
<dbReference type="Proteomes" id="UP000705379">
    <property type="component" value="Unassembled WGS sequence"/>
</dbReference>
<dbReference type="SUPFAM" id="SSF51120">
    <property type="entry name" value="beta-Roll"/>
    <property type="match status" value="3"/>
</dbReference>
<feature type="region of interest" description="Disordered" evidence="3">
    <location>
        <begin position="876"/>
        <end position="909"/>
    </location>
</feature>
<reference evidence="4" key="2">
    <citation type="journal article" date="2021" name="Microorganisms">
        <title>Bacterial Dimethylsulfoniopropionate Biosynthesis in the East China Sea.</title>
        <authorList>
            <person name="Liu J."/>
            <person name="Zhang Y."/>
            <person name="Liu J."/>
            <person name="Zhong H."/>
            <person name="Williams B.T."/>
            <person name="Zheng Y."/>
            <person name="Curson A.R.J."/>
            <person name="Sun C."/>
            <person name="Sun H."/>
            <person name="Song D."/>
            <person name="Wagner Mackenzie B."/>
            <person name="Bermejo Martinez A."/>
            <person name="Todd J.D."/>
            <person name="Zhang X.H."/>
        </authorList>
    </citation>
    <scope>NUCLEOTIDE SEQUENCE</scope>
    <source>
        <strain evidence="4">AESS21</strain>
    </source>
</reference>
<dbReference type="InterPro" id="IPR011049">
    <property type="entry name" value="Serralysin-like_metalloprot_C"/>
</dbReference>
<keyword evidence="2" id="KW-0964">Secreted</keyword>
<comment type="caution">
    <text evidence="4">The sequence shown here is derived from an EMBL/GenBank/DDBJ whole genome shotgun (WGS) entry which is preliminary data.</text>
</comment>
<evidence type="ECO:0000256" key="2">
    <source>
        <dbReference type="ARBA" id="ARBA00022525"/>
    </source>
</evidence>
<dbReference type="PROSITE" id="PS00330">
    <property type="entry name" value="HEMOLYSIN_CALCIUM"/>
    <property type="match status" value="4"/>
</dbReference>
<feature type="compositionally biased region" description="Polar residues" evidence="3">
    <location>
        <begin position="1774"/>
        <end position="1784"/>
    </location>
</feature>
<feature type="region of interest" description="Disordered" evidence="3">
    <location>
        <begin position="1774"/>
        <end position="1796"/>
    </location>
</feature>
<feature type="compositionally biased region" description="Polar residues" evidence="3">
    <location>
        <begin position="887"/>
        <end position="896"/>
    </location>
</feature>
<evidence type="ECO:0000256" key="3">
    <source>
        <dbReference type="SAM" id="MobiDB-lite"/>
    </source>
</evidence>
<feature type="compositionally biased region" description="Acidic residues" evidence="3">
    <location>
        <begin position="816"/>
        <end position="830"/>
    </location>
</feature>
<dbReference type="GO" id="GO:0005576">
    <property type="term" value="C:extracellular region"/>
    <property type="evidence" value="ECO:0007669"/>
    <property type="project" value="UniProtKB-SubCell"/>
</dbReference>
<dbReference type="InterPro" id="IPR018511">
    <property type="entry name" value="Hemolysin-typ_Ca-bd_CS"/>
</dbReference>
<reference evidence="4" key="1">
    <citation type="submission" date="2018-08" db="EMBL/GenBank/DDBJ databases">
        <authorList>
            <person name="Jin W."/>
            <person name="Wang H."/>
            <person name="Yang Y."/>
            <person name="Li M."/>
            <person name="Liu J."/>
        </authorList>
    </citation>
    <scope>NUCLEOTIDE SEQUENCE</scope>
    <source>
        <strain evidence="4">AESS21</strain>
    </source>
</reference>
<organism evidence="4 5">
    <name type="scientific">Roseibium polysiphoniae</name>
    <dbReference type="NCBI Taxonomy" id="2571221"/>
    <lineage>
        <taxon>Bacteria</taxon>
        <taxon>Pseudomonadati</taxon>
        <taxon>Pseudomonadota</taxon>
        <taxon>Alphaproteobacteria</taxon>
        <taxon>Hyphomicrobiales</taxon>
        <taxon>Stappiaceae</taxon>
        <taxon>Roseibium</taxon>
    </lineage>
</organism>
<protein>
    <submittedName>
        <fullName evidence="4">Uncharacterized protein</fullName>
    </submittedName>
</protein>